<dbReference type="SUPFAM" id="SSF53448">
    <property type="entry name" value="Nucleotide-diphospho-sugar transferases"/>
    <property type="match status" value="1"/>
</dbReference>
<feature type="domain" description="Glycosyltransferase 2-like" evidence="1">
    <location>
        <begin position="11"/>
        <end position="127"/>
    </location>
</feature>
<name>A0A443IAM9_9GAMM</name>
<dbReference type="InterPro" id="IPR050834">
    <property type="entry name" value="Glycosyltransf_2"/>
</dbReference>
<dbReference type="RefSeq" id="WP_128178822.1">
    <property type="nucleotide sequence ID" value="NZ_CP071409.1"/>
</dbReference>
<dbReference type="Pfam" id="PF00535">
    <property type="entry name" value="Glycos_transf_2"/>
    <property type="match status" value="1"/>
</dbReference>
<comment type="caution">
    <text evidence="2">The sequence shown here is derived from an EMBL/GenBank/DDBJ whole genome shotgun (WGS) entry which is preliminary data.</text>
</comment>
<dbReference type="InterPro" id="IPR029044">
    <property type="entry name" value="Nucleotide-diphossugar_trans"/>
</dbReference>
<sequence>MNEKIASPKLSVIIPVYNVNKYVLLAIDSVINQTVKPFEIIIVNDGSTDNSGDLVEKHYGHLSNVNIIHTINQGLGEARNVGTRAANGDFIYYFDSDDLLELNLIAEFNKQFYKDPDIEIYAFSAESFVDDIVQSDLELQVKLPRYRREIEDTFECGEDAFNALSLKELFFPNAWLYIYKRRIQTQNDLFFKPIIHEDEEFTPRLFFSAGKTVVTDSVFFRRRVRAGSIMQTRRSEKNIIGYIRSIEAVEVISATSHNMISRKNLEQRIINNLINIIQVEKELGETLCAETRKESSKVKNKYHNVLTRMAEINFFSYRVLRFLLRKTRVLTIK</sequence>
<dbReference type="Proteomes" id="UP000288794">
    <property type="component" value="Unassembled WGS sequence"/>
</dbReference>
<proteinExistence type="predicted"/>
<organism evidence="2 3">
    <name type="scientific">[Pantoea] beijingensis</name>
    <dbReference type="NCBI Taxonomy" id="1324864"/>
    <lineage>
        <taxon>Bacteria</taxon>
        <taxon>Pseudomonadati</taxon>
        <taxon>Pseudomonadota</taxon>
        <taxon>Gammaproteobacteria</taxon>
        <taxon>Enterobacterales</taxon>
        <taxon>Erwiniaceae</taxon>
        <taxon>Erwinia</taxon>
    </lineage>
</organism>
<accession>A0A443IAM9</accession>
<dbReference type="PANTHER" id="PTHR43685:SF2">
    <property type="entry name" value="GLYCOSYLTRANSFERASE 2-LIKE DOMAIN-CONTAINING PROTEIN"/>
    <property type="match status" value="1"/>
</dbReference>
<dbReference type="CDD" id="cd00761">
    <property type="entry name" value="Glyco_tranf_GTA_type"/>
    <property type="match status" value="1"/>
</dbReference>
<keyword evidence="3" id="KW-1185">Reference proteome</keyword>
<dbReference type="AlphaFoldDB" id="A0A443IAM9"/>
<dbReference type="Gene3D" id="3.90.550.10">
    <property type="entry name" value="Spore Coat Polysaccharide Biosynthesis Protein SpsA, Chain A"/>
    <property type="match status" value="1"/>
</dbReference>
<dbReference type="PANTHER" id="PTHR43685">
    <property type="entry name" value="GLYCOSYLTRANSFERASE"/>
    <property type="match status" value="1"/>
</dbReference>
<reference evidence="2 3" key="1">
    <citation type="submission" date="2014-04" db="EMBL/GenBank/DDBJ databases">
        <title>Draft genome sequence of Pantoea beijingensis strain LMG 27579, an emerging pathogen to Pleurotus eryngii with potential industrial application.</title>
        <authorList>
            <person name="Xu F."/>
            <person name="Liu Y."/>
            <person name="Wang S."/>
            <person name="Yin Y."/>
            <person name="Ma Y."/>
            <person name="Zhao S."/>
            <person name="Rong C."/>
        </authorList>
    </citation>
    <scope>NUCLEOTIDE SEQUENCE [LARGE SCALE GENOMIC DNA]</scope>
    <source>
        <strain evidence="2 3">LMG 27579</strain>
    </source>
</reference>
<evidence type="ECO:0000313" key="3">
    <source>
        <dbReference type="Proteomes" id="UP000288794"/>
    </source>
</evidence>
<evidence type="ECO:0000259" key="1">
    <source>
        <dbReference type="Pfam" id="PF00535"/>
    </source>
</evidence>
<dbReference type="EMBL" id="JMEE01000039">
    <property type="protein sequence ID" value="RWR01192.1"/>
    <property type="molecule type" value="Genomic_DNA"/>
</dbReference>
<protein>
    <submittedName>
        <fullName evidence="2">Capsular biosynthesis protein</fullName>
    </submittedName>
</protein>
<dbReference type="InterPro" id="IPR001173">
    <property type="entry name" value="Glyco_trans_2-like"/>
</dbReference>
<gene>
    <name evidence="2" type="ORF">ED28_14825</name>
</gene>
<evidence type="ECO:0000313" key="2">
    <source>
        <dbReference type="EMBL" id="RWR01192.1"/>
    </source>
</evidence>